<dbReference type="PRINTS" id="PR00344">
    <property type="entry name" value="BCTRLSENSOR"/>
</dbReference>
<keyword evidence="7" id="KW-0812">Transmembrane</keyword>
<keyword evidence="4" id="KW-0547">Nucleotide-binding</keyword>
<dbReference type="Gene3D" id="3.30.565.10">
    <property type="entry name" value="Histidine kinase-like ATPase, C-terminal domain"/>
    <property type="match status" value="1"/>
</dbReference>
<dbReference type="InterPro" id="IPR005467">
    <property type="entry name" value="His_kinase_dom"/>
</dbReference>
<name>A0A8J6PR72_9FLAO</name>
<comment type="catalytic activity">
    <reaction evidence="1">
        <text>ATP + protein L-histidine = ADP + protein N-phospho-L-histidine.</text>
        <dbReference type="EC" id="2.7.13.3"/>
    </reaction>
</comment>
<dbReference type="SMART" id="SM00387">
    <property type="entry name" value="HATPase_c"/>
    <property type="match status" value="1"/>
</dbReference>
<accession>A0A8J6PR72</accession>
<evidence type="ECO:0000313" key="9">
    <source>
        <dbReference type="EMBL" id="MBC9813053.1"/>
    </source>
</evidence>
<dbReference type="InterPro" id="IPR036097">
    <property type="entry name" value="HisK_dim/P_sf"/>
</dbReference>
<dbReference type="InterPro" id="IPR050980">
    <property type="entry name" value="2C_sensor_his_kinase"/>
</dbReference>
<evidence type="ECO:0000256" key="7">
    <source>
        <dbReference type="SAM" id="Phobius"/>
    </source>
</evidence>
<dbReference type="GO" id="GO:0000155">
    <property type="term" value="F:phosphorelay sensor kinase activity"/>
    <property type="evidence" value="ECO:0007669"/>
    <property type="project" value="InterPro"/>
</dbReference>
<proteinExistence type="predicted"/>
<dbReference type="PROSITE" id="PS50109">
    <property type="entry name" value="HIS_KIN"/>
    <property type="match status" value="1"/>
</dbReference>
<evidence type="ECO:0000259" key="8">
    <source>
        <dbReference type="PROSITE" id="PS50109"/>
    </source>
</evidence>
<evidence type="ECO:0000256" key="2">
    <source>
        <dbReference type="ARBA" id="ARBA00012438"/>
    </source>
</evidence>
<dbReference type="EC" id="2.7.13.3" evidence="2"/>
<dbReference type="CDD" id="cd00075">
    <property type="entry name" value="HATPase"/>
    <property type="match status" value="1"/>
</dbReference>
<dbReference type="RefSeq" id="WP_216714345.1">
    <property type="nucleotide sequence ID" value="NZ_JACVEL010000007.1"/>
</dbReference>
<evidence type="ECO:0000313" key="10">
    <source>
        <dbReference type="Proteomes" id="UP000652681"/>
    </source>
</evidence>
<gene>
    <name evidence="9" type="ORF">H9Y05_11290</name>
</gene>
<dbReference type="EMBL" id="JACVEL010000007">
    <property type="protein sequence ID" value="MBC9813053.1"/>
    <property type="molecule type" value="Genomic_DNA"/>
</dbReference>
<keyword evidence="3" id="KW-0808">Transferase</keyword>
<evidence type="ECO:0000256" key="1">
    <source>
        <dbReference type="ARBA" id="ARBA00000085"/>
    </source>
</evidence>
<keyword evidence="7" id="KW-0472">Membrane</keyword>
<dbReference type="InterPro" id="IPR036890">
    <property type="entry name" value="HATPase_C_sf"/>
</dbReference>
<evidence type="ECO:0000256" key="6">
    <source>
        <dbReference type="ARBA" id="ARBA00022840"/>
    </source>
</evidence>
<dbReference type="PANTHER" id="PTHR44936">
    <property type="entry name" value="SENSOR PROTEIN CREC"/>
    <property type="match status" value="1"/>
</dbReference>
<reference evidence="9" key="1">
    <citation type="submission" date="2020-09" db="EMBL/GenBank/DDBJ databases">
        <title>Taishania pollutisoli gen. nov., sp. nov., Isolated from Tetrabromobisphenol A-Contaminated Soil.</title>
        <authorList>
            <person name="Chen Q."/>
        </authorList>
    </citation>
    <scope>NUCLEOTIDE SEQUENCE</scope>
    <source>
        <strain evidence="9">CZZ-1</strain>
    </source>
</reference>
<comment type="caution">
    <text evidence="9">The sequence shown here is derived from an EMBL/GenBank/DDBJ whole genome shotgun (WGS) entry which is preliminary data.</text>
</comment>
<dbReference type="Proteomes" id="UP000652681">
    <property type="component" value="Unassembled WGS sequence"/>
</dbReference>
<dbReference type="GO" id="GO:0005524">
    <property type="term" value="F:ATP binding"/>
    <property type="evidence" value="ECO:0007669"/>
    <property type="project" value="UniProtKB-KW"/>
</dbReference>
<keyword evidence="5 9" id="KW-0418">Kinase</keyword>
<dbReference type="AlphaFoldDB" id="A0A8J6PR72"/>
<dbReference type="SUPFAM" id="SSF55874">
    <property type="entry name" value="ATPase domain of HSP90 chaperone/DNA topoisomerase II/histidine kinase"/>
    <property type="match status" value="1"/>
</dbReference>
<dbReference type="PANTHER" id="PTHR44936:SF10">
    <property type="entry name" value="SENSOR PROTEIN RSTB"/>
    <property type="match status" value="1"/>
</dbReference>
<organism evidence="9 10">
    <name type="scientific">Taishania pollutisoli</name>
    <dbReference type="NCBI Taxonomy" id="2766479"/>
    <lineage>
        <taxon>Bacteria</taxon>
        <taxon>Pseudomonadati</taxon>
        <taxon>Bacteroidota</taxon>
        <taxon>Flavobacteriia</taxon>
        <taxon>Flavobacteriales</taxon>
        <taxon>Crocinitomicaceae</taxon>
        <taxon>Taishania</taxon>
    </lineage>
</organism>
<keyword evidence="7" id="KW-1133">Transmembrane helix</keyword>
<feature type="domain" description="Histidine kinase" evidence="8">
    <location>
        <begin position="240"/>
        <end position="434"/>
    </location>
</feature>
<dbReference type="InterPro" id="IPR004358">
    <property type="entry name" value="Sig_transdc_His_kin-like_C"/>
</dbReference>
<keyword evidence="10" id="KW-1185">Reference proteome</keyword>
<evidence type="ECO:0000256" key="4">
    <source>
        <dbReference type="ARBA" id="ARBA00022741"/>
    </source>
</evidence>
<sequence>MNKKGNILLLFSCCFLILLGLQVFYIHNSYQLEEKELNREARLIADSVLVEMEHLKKGMREDSLIKHLLKLDTQERATDKIIQYNLNLSKSTEHFNQLIDQLMEQRTKGTGFRIALKNEIYSINDLRLKKELLPPETPIVLYETKDKIEKGNLINEGKWNSDVHHQNTDQSTDEYYKSVIKSRSMFELLNVRSLIIQKIIPLCVISLSILIFLLYLFRKTLKNIELQNRKIAQLHTTIDSIAHELNTPITTLKFAIASVQETTSTHLLERQVRKLEHIVASIHTVEQTTDLVTEQEIKQFIQQLKNSYPSLTITATIQFNKNERLTKQALELILSNLVDNSSKYKANNVEIRLSFGTRVELLITDDGMGIPKEEQQHVFEKYYRISRTENHEINGLGVGLYLVKNTVERYNGTVEIISGSGKGTTFKIALPNEK</sequence>
<dbReference type="SUPFAM" id="SSF47384">
    <property type="entry name" value="Homodimeric domain of signal transducing histidine kinase"/>
    <property type="match status" value="1"/>
</dbReference>
<evidence type="ECO:0000256" key="5">
    <source>
        <dbReference type="ARBA" id="ARBA00022777"/>
    </source>
</evidence>
<keyword evidence="6" id="KW-0067">ATP-binding</keyword>
<evidence type="ECO:0000256" key="3">
    <source>
        <dbReference type="ARBA" id="ARBA00022679"/>
    </source>
</evidence>
<protein>
    <recommendedName>
        <fullName evidence="2">histidine kinase</fullName>
        <ecNumber evidence="2">2.7.13.3</ecNumber>
    </recommendedName>
</protein>
<dbReference type="Pfam" id="PF02518">
    <property type="entry name" value="HATPase_c"/>
    <property type="match status" value="1"/>
</dbReference>
<feature type="transmembrane region" description="Helical" evidence="7">
    <location>
        <begin position="199"/>
        <end position="217"/>
    </location>
</feature>
<dbReference type="InterPro" id="IPR003594">
    <property type="entry name" value="HATPase_dom"/>
</dbReference>